<dbReference type="InterPro" id="IPR052895">
    <property type="entry name" value="HetReg/Transcr_Mod"/>
</dbReference>
<keyword evidence="3" id="KW-1185">Reference proteome</keyword>
<dbReference type="GeneID" id="19467635"/>
<dbReference type="HOGENOM" id="CLU_004184_7_1_1"/>
<name>S3CHG7_GLAL2</name>
<dbReference type="EMBL" id="KE145373">
    <property type="protein sequence ID" value="EPE24734.1"/>
    <property type="molecule type" value="Genomic_DNA"/>
</dbReference>
<dbReference type="PANTHER" id="PTHR24148:SF64">
    <property type="entry name" value="HETEROKARYON INCOMPATIBILITY DOMAIN-CONTAINING PROTEIN"/>
    <property type="match status" value="1"/>
</dbReference>
<accession>S3CHG7</accession>
<dbReference type="RefSeq" id="XP_008088822.1">
    <property type="nucleotide sequence ID" value="XM_008090631.1"/>
</dbReference>
<gene>
    <name evidence="2" type="ORF">GLAREA_08587</name>
</gene>
<dbReference type="OrthoDB" id="265717at2759"/>
<sequence length="656" mass="73700">MAASQGTSQPFDHGPRTLGVAADNCTACYRHLEYSPLGESEIRLLSISSGSSENDTNFSLQTYRCDTEFRCEQAYTALSYCWRDASDTVAITVNGSELAVTRSLGAALSELQRRGYSHVWIDAICIDQSDDDERGHQILKMRDIYRNASQTVVWLGIENEHTQEAISICSVLATGAPEDLFATRVMQLSDHHAEDLADSAEWKSVAALLALPYWSRTWIIQEVAMSPTIVLLWGSHVIGLDLIKLSIKTLEKHNFAIPGYWAGIDHIFGLLDVRRALRGGDNRAAGDLFDVLEHSCLSEATELHDKVFGVLGLAHDGSITIPAPNYEEPMDSIFRRITLRKLTGVNHEQVIDVICLNDSWAPRRDDLPSWVFDWKSLWDIHGPKSYASRKDRSLSHPSRTPYKACGQSSSFVGVSSDELTLTCHGYKFDMICSLSSFNRVKKRYSQAIGEASSRVATCEHELSINQNVYGTESKLFRAIWLSAYHNTVGYGNDEVPLSFFETFQEVISGTLQNNSKFFEAWWEDLKTTAEFKIYGRKLKHWFSSSHTDMSELQMVDAPDSSIVIPIQKNHDFWSAFQIGYLGRRMMITGKGYVGLAHRQSMIGDFIVLLRGASVPIVLRPCEGGYRVIGEVYVHGIMNGEFWEAQDESTMQTFDLK</sequence>
<feature type="domain" description="Heterokaryon incompatibility" evidence="1">
    <location>
        <begin position="75"/>
        <end position="222"/>
    </location>
</feature>
<protein>
    <recommendedName>
        <fullName evidence="1">Heterokaryon incompatibility domain-containing protein</fullName>
    </recommendedName>
</protein>
<dbReference type="PANTHER" id="PTHR24148">
    <property type="entry name" value="ANKYRIN REPEAT DOMAIN-CONTAINING PROTEIN 39 HOMOLOG-RELATED"/>
    <property type="match status" value="1"/>
</dbReference>
<dbReference type="Pfam" id="PF26639">
    <property type="entry name" value="Het-6_barrel"/>
    <property type="match status" value="1"/>
</dbReference>
<reference evidence="2 3" key="1">
    <citation type="journal article" date="2013" name="BMC Genomics">
        <title>Genomics-driven discovery of the pneumocandin biosynthetic gene cluster in the fungus Glarea lozoyensis.</title>
        <authorList>
            <person name="Chen L."/>
            <person name="Yue Q."/>
            <person name="Zhang X."/>
            <person name="Xiang M."/>
            <person name="Wang C."/>
            <person name="Li S."/>
            <person name="Che Y."/>
            <person name="Ortiz-Lopez F.J."/>
            <person name="Bills G.F."/>
            <person name="Liu X."/>
            <person name="An Z."/>
        </authorList>
    </citation>
    <scope>NUCLEOTIDE SEQUENCE [LARGE SCALE GENOMIC DNA]</scope>
    <source>
        <strain evidence="3">ATCC 20868 / MF5171</strain>
    </source>
</reference>
<dbReference type="OMA" id="VATCEHE"/>
<evidence type="ECO:0000313" key="3">
    <source>
        <dbReference type="Proteomes" id="UP000016922"/>
    </source>
</evidence>
<evidence type="ECO:0000313" key="2">
    <source>
        <dbReference type="EMBL" id="EPE24734.1"/>
    </source>
</evidence>
<dbReference type="Proteomes" id="UP000016922">
    <property type="component" value="Unassembled WGS sequence"/>
</dbReference>
<dbReference type="InterPro" id="IPR010730">
    <property type="entry name" value="HET"/>
</dbReference>
<dbReference type="AlphaFoldDB" id="S3CHG7"/>
<organism evidence="2 3">
    <name type="scientific">Glarea lozoyensis (strain ATCC 20868 / MF5171)</name>
    <dbReference type="NCBI Taxonomy" id="1116229"/>
    <lineage>
        <taxon>Eukaryota</taxon>
        <taxon>Fungi</taxon>
        <taxon>Dikarya</taxon>
        <taxon>Ascomycota</taxon>
        <taxon>Pezizomycotina</taxon>
        <taxon>Leotiomycetes</taxon>
        <taxon>Helotiales</taxon>
        <taxon>Helotiaceae</taxon>
        <taxon>Glarea</taxon>
    </lineage>
</organism>
<dbReference type="KEGG" id="glz:GLAREA_08587"/>
<proteinExistence type="predicted"/>
<dbReference type="Pfam" id="PF06985">
    <property type="entry name" value="HET"/>
    <property type="match status" value="1"/>
</dbReference>
<evidence type="ECO:0000259" key="1">
    <source>
        <dbReference type="Pfam" id="PF06985"/>
    </source>
</evidence>